<comment type="similarity">
    <text evidence="2">Belongs to the autoinducer-2 exporter (AI-2E) (TC 2.A.86) family.</text>
</comment>
<evidence type="ECO:0000256" key="1">
    <source>
        <dbReference type="ARBA" id="ARBA00004141"/>
    </source>
</evidence>
<proteinExistence type="inferred from homology"/>
<name>A0ABW5DYV8_9PROT</name>
<keyword evidence="3 7" id="KW-0812">Transmembrane</keyword>
<evidence type="ECO:0000256" key="3">
    <source>
        <dbReference type="ARBA" id="ARBA00022692"/>
    </source>
</evidence>
<sequence length="371" mass="40064">MANLSVSDAVPPEVADSQPLPSDMPLPTDPRVVFQGGLFLLALLAACYVASDIVLPIVLAFIFKLLLHPAIRLLERVRVPRVLAAILVILAVFGAIVGFGAALSGPASNWAANLPEGVPRLQERLSFLSAPVETLRHFMHQAEGFTQVGAGTAAAPAVKGPSLWESLFVGTQHFASGLFTMLLILFFLLMSGDTFLRRLVEILPRFKDKRQIVDISQQIESDISAYLSTITLMNLGVGIATGLMTWVFGLEDPVLWGSVAFLLNYIPIIGPIFAAGILLLAGLLSLDPLWRALLPAGCYFAIHIIEGQGITPLLLARRFTLNPVVVILALVFWFWMWGVPGAIISVPMLAIAKIICNRIRGLAAFGHFLSG</sequence>
<dbReference type="RefSeq" id="WP_379878328.1">
    <property type="nucleotide sequence ID" value="NZ_JBHUIP010000016.1"/>
</dbReference>
<gene>
    <name evidence="8" type="ORF">ACFSM5_19795</name>
</gene>
<comment type="subcellular location">
    <subcellularLocation>
        <location evidence="1">Membrane</location>
        <topology evidence="1">Multi-pass membrane protein</topology>
    </subcellularLocation>
</comment>
<dbReference type="Proteomes" id="UP001597295">
    <property type="component" value="Unassembled WGS sequence"/>
</dbReference>
<protein>
    <submittedName>
        <fullName evidence="8">AI-2E family transporter</fullName>
    </submittedName>
</protein>
<feature type="transmembrane region" description="Helical" evidence="7">
    <location>
        <begin position="82"/>
        <end position="103"/>
    </location>
</feature>
<comment type="caution">
    <text evidence="8">The sequence shown here is derived from an EMBL/GenBank/DDBJ whole genome shotgun (WGS) entry which is preliminary data.</text>
</comment>
<evidence type="ECO:0000256" key="7">
    <source>
        <dbReference type="SAM" id="Phobius"/>
    </source>
</evidence>
<evidence type="ECO:0000313" key="9">
    <source>
        <dbReference type="Proteomes" id="UP001597295"/>
    </source>
</evidence>
<evidence type="ECO:0000256" key="2">
    <source>
        <dbReference type="ARBA" id="ARBA00009773"/>
    </source>
</evidence>
<feature type="transmembrane region" description="Helical" evidence="7">
    <location>
        <begin position="288"/>
        <end position="305"/>
    </location>
</feature>
<dbReference type="PANTHER" id="PTHR21716">
    <property type="entry name" value="TRANSMEMBRANE PROTEIN"/>
    <property type="match status" value="1"/>
</dbReference>
<evidence type="ECO:0000256" key="5">
    <source>
        <dbReference type="ARBA" id="ARBA00023136"/>
    </source>
</evidence>
<feature type="transmembrane region" description="Helical" evidence="7">
    <location>
        <begin position="254"/>
        <end position="281"/>
    </location>
</feature>
<feature type="region of interest" description="Disordered" evidence="6">
    <location>
        <begin position="1"/>
        <end position="23"/>
    </location>
</feature>
<reference evidence="9" key="1">
    <citation type="journal article" date="2019" name="Int. J. Syst. Evol. Microbiol.">
        <title>The Global Catalogue of Microorganisms (GCM) 10K type strain sequencing project: providing services to taxonomists for standard genome sequencing and annotation.</title>
        <authorList>
            <consortium name="The Broad Institute Genomics Platform"/>
            <consortium name="The Broad Institute Genome Sequencing Center for Infectious Disease"/>
            <person name="Wu L."/>
            <person name="Ma J."/>
        </authorList>
    </citation>
    <scope>NUCLEOTIDE SEQUENCE [LARGE SCALE GENOMIC DNA]</scope>
    <source>
        <strain evidence="9">CGMCC 1.19062</strain>
    </source>
</reference>
<dbReference type="Pfam" id="PF01594">
    <property type="entry name" value="AI-2E_transport"/>
    <property type="match status" value="1"/>
</dbReference>
<keyword evidence="5 7" id="KW-0472">Membrane</keyword>
<feature type="transmembrane region" description="Helical" evidence="7">
    <location>
        <begin position="174"/>
        <end position="196"/>
    </location>
</feature>
<accession>A0ABW5DYV8</accession>
<dbReference type="PANTHER" id="PTHR21716:SF16">
    <property type="entry name" value="BLL1467 PROTEIN"/>
    <property type="match status" value="1"/>
</dbReference>
<evidence type="ECO:0000256" key="6">
    <source>
        <dbReference type="SAM" id="MobiDB-lite"/>
    </source>
</evidence>
<feature type="transmembrane region" description="Helical" evidence="7">
    <location>
        <begin position="225"/>
        <end position="248"/>
    </location>
</feature>
<feature type="transmembrane region" description="Helical" evidence="7">
    <location>
        <begin position="325"/>
        <end position="352"/>
    </location>
</feature>
<evidence type="ECO:0000256" key="4">
    <source>
        <dbReference type="ARBA" id="ARBA00022989"/>
    </source>
</evidence>
<keyword evidence="4 7" id="KW-1133">Transmembrane helix</keyword>
<evidence type="ECO:0000313" key="8">
    <source>
        <dbReference type="EMBL" id="MFD2265156.1"/>
    </source>
</evidence>
<dbReference type="EMBL" id="JBHUIP010000016">
    <property type="protein sequence ID" value="MFD2265156.1"/>
    <property type="molecule type" value="Genomic_DNA"/>
</dbReference>
<feature type="transmembrane region" description="Helical" evidence="7">
    <location>
        <begin position="32"/>
        <end position="62"/>
    </location>
</feature>
<dbReference type="InterPro" id="IPR002549">
    <property type="entry name" value="AI-2E-like"/>
</dbReference>
<organism evidence="8 9">
    <name type="scientific">Lacibacterium aquatile</name>
    <dbReference type="NCBI Taxonomy" id="1168082"/>
    <lineage>
        <taxon>Bacteria</taxon>
        <taxon>Pseudomonadati</taxon>
        <taxon>Pseudomonadota</taxon>
        <taxon>Alphaproteobacteria</taxon>
        <taxon>Rhodospirillales</taxon>
        <taxon>Rhodospirillaceae</taxon>
    </lineage>
</organism>
<keyword evidence="9" id="KW-1185">Reference proteome</keyword>